<evidence type="ECO:0000313" key="1">
    <source>
        <dbReference type="EMBL" id="AUD77739.1"/>
    </source>
</evidence>
<dbReference type="Proteomes" id="UP000232693">
    <property type="component" value="Chromosome"/>
</dbReference>
<sequence>MKYFLTFIFCFFALQVSATQLDDRIPGKTAVNNSELFKKIVISKLHSWYKNEGVSCETLGVAITKIINGEVVFNEAGELSSGQSKELWAVKGCGRIDTFEVSFDASLVGNDQVKLNHK</sequence>
<dbReference type="AlphaFoldDB" id="A0A2K9AUZ5"/>
<dbReference type="KEGG" id="kpd:CW740_00205"/>
<evidence type="ECO:0000313" key="2">
    <source>
        <dbReference type="Proteomes" id="UP000232693"/>
    </source>
</evidence>
<proteinExistence type="predicted"/>
<dbReference type="EMBL" id="CP025120">
    <property type="protein sequence ID" value="AUD77739.1"/>
    <property type="molecule type" value="Genomic_DNA"/>
</dbReference>
<reference evidence="1 2" key="1">
    <citation type="submission" date="2017-12" db="EMBL/GenBank/DDBJ databases">
        <title>Kangiella profundi FT102 completed genome.</title>
        <authorList>
            <person name="Xu J."/>
            <person name="Wang J."/>
            <person name="Lu Y."/>
        </authorList>
    </citation>
    <scope>NUCLEOTIDE SEQUENCE [LARGE SCALE GENOMIC DNA]</scope>
    <source>
        <strain evidence="1 2">FT102</strain>
    </source>
</reference>
<gene>
    <name evidence="1" type="ORF">CW740_00205</name>
</gene>
<protein>
    <submittedName>
        <fullName evidence="1">Uncharacterized protein</fullName>
    </submittedName>
</protein>
<accession>A0A2K9AUZ5</accession>
<dbReference type="RefSeq" id="WP_106645663.1">
    <property type="nucleotide sequence ID" value="NZ_BMGO01000001.1"/>
</dbReference>
<keyword evidence="2" id="KW-1185">Reference proteome</keyword>
<name>A0A2K9AUZ5_9GAMM</name>
<organism evidence="1 2">
    <name type="scientific">Kangiella profundi</name>
    <dbReference type="NCBI Taxonomy" id="1561924"/>
    <lineage>
        <taxon>Bacteria</taxon>
        <taxon>Pseudomonadati</taxon>
        <taxon>Pseudomonadota</taxon>
        <taxon>Gammaproteobacteria</taxon>
        <taxon>Kangiellales</taxon>
        <taxon>Kangiellaceae</taxon>
        <taxon>Kangiella</taxon>
    </lineage>
</organism>